<feature type="transmembrane region" description="Helical" evidence="2">
    <location>
        <begin position="131"/>
        <end position="148"/>
    </location>
</feature>
<evidence type="ECO:0000256" key="2">
    <source>
        <dbReference type="SAM" id="Phobius"/>
    </source>
</evidence>
<gene>
    <name evidence="3" type="ORF">DW192_16050</name>
</gene>
<reference evidence="3 4" key="1">
    <citation type="submission" date="2018-08" db="EMBL/GenBank/DDBJ databases">
        <title>A genome reference for cultivated species of the human gut microbiota.</title>
        <authorList>
            <person name="Zou Y."/>
            <person name="Xue W."/>
            <person name="Luo G."/>
        </authorList>
    </citation>
    <scope>NUCLEOTIDE SEQUENCE [LARGE SCALE GENOMIC DNA]</scope>
    <source>
        <strain evidence="3 4">AM16-54</strain>
    </source>
</reference>
<dbReference type="EMBL" id="QRKB01000088">
    <property type="protein sequence ID" value="RHH74220.1"/>
    <property type="molecule type" value="Genomic_DNA"/>
</dbReference>
<feature type="compositionally biased region" description="Basic residues" evidence="1">
    <location>
        <begin position="119"/>
        <end position="130"/>
    </location>
</feature>
<protein>
    <submittedName>
        <fullName evidence="3">Uncharacterized protein</fullName>
    </submittedName>
</protein>
<evidence type="ECO:0000256" key="1">
    <source>
        <dbReference type="SAM" id="MobiDB-lite"/>
    </source>
</evidence>
<keyword evidence="2" id="KW-1133">Transmembrane helix</keyword>
<keyword evidence="2" id="KW-0472">Membrane</keyword>
<feature type="transmembrane region" description="Helical" evidence="2">
    <location>
        <begin position="154"/>
        <end position="171"/>
    </location>
</feature>
<evidence type="ECO:0000313" key="4">
    <source>
        <dbReference type="Proteomes" id="UP000284548"/>
    </source>
</evidence>
<dbReference type="AlphaFoldDB" id="A0A3R6EQN2"/>
<proteinExistence type="predicted"/>
<feature type="region of interest" description="Disordered" evidence="1">
    <location>
        <begin position="106"/>
        <end position="131"/>
    </location>
</feature>
<dbReference type="RefSeq" id="WP_118255966.1">
    <property type="nucleotide sequence ID" value="NZ_QRKB01000088.1"/>
</dbReference>
<dbReference type="Proteomes" id="UP000284548">
    <property type="component" value="Unassembled WGS sequence"/>
</dbReference>
<organism evidence="3 4">
    <name type="scientific">Segatella copri</name>
    <dbReference type="NCBI Taxonomy" id="165179"/>
    <lineage>
        <taxon>Bacteria</taxon>
        <taxon>Pseudomonadati</taxon>
        <taxon>Bacteroidota</taxon>
        <taxon>Bacteroidia</taxon>
        <taxon>Bacteroidales</taxon>
        <taxon>Prevotellaceae</taxon>
        <taxon>Segatella</taxon>
    </lineage>
</organism>
<sequence length="176" mass="19494">MEQKFIESVKKGDVKDVRLSLSNELLLDPRGKSFTEMLSYAEANLSNLFEENKEAGYDVLPKEQWDENFMFKVKNDLDFNFSVEKLAFYQAVIEVVGKDKMASLDEEDKKTKMQTSSHHQPKGKAKRSKKTVSMSVATGGAVLTIVGLCVGKTLLTLVGGAVLIGGVLITINDSRK</sequence>
<comment type="caution">
    <text evidence="3">The sequence shown here is derived from an EMBL/GenBank/DDBJ whole genome shotgun (WGS) entry which is preliminary data.</text>
</comment>
<accession>A0A3R6EQN2</accession>
<evidence type="ECO:0000313" key="3">
    <source>
        <dbReference type="EMBL" id="RHH74220.1"/>
    </source>
</evidence>
<keyword evidence="2" id="KW-0812">Transmembrane</keyword>
<name>A0A3R6EQN2_9BACT</name>